<name>A0A0D2ZV26_BRAOL</name>
<dbReference type="AlphaFoldDB" id="A0A0D2ZV26"/>
<dbReference type="Proteomes" id="UP000032141">
    <property type="component" value="Unassembled WGS sequence"/>
</dbReference>
<organism evidence="1 2">
    <name type="scientific">Brassica oleracea var. oleracea</name>
    <dbReference type="NCBI Taxonomy" id="109376"/>
    <lineage>
        <taxon>Eukaryota</taxon>
        <taxon>Viridiplantae</taxon>
        <taxon>Streptophyta</taxon>
        <taxon>Embryophyta</taxon>
        <taxon>Tracheophyta</taxon>
        <taxon>Spermatophyta</taxon>
        <taxon>Magnoliopsida</taxon>
        <taxon>eudicotyledons</taxon>
        <taxon>Gunneridae</taxon>
        <taxon>Pentapetalae</taxon>
        <taxon>rosids</taxon>
        <taxon>malvids</taxon>
        <taxon>Brassicales</taxon>
        <taxon>Brassicaceae</taxon>
        <taxon>Brassiceae</taxon>
        <taxon>Brassica</taxon>
    </lineage>
</organism>
<sequence length="412" mass="46523">MSSYLLSLLAKEKLKIFSELHQVIVIKRRNSYNVKRLQQNLRTELRKLKTVERPNSLSVEYSGFSTSEECDCDLSYIEACRKPIESSTSGIRALVMAIQGFIASTSKEEESDVCLRMNHNPEIIDPVYFNCDQKNSGSVFTGCEFLVKIFCSLVSKVQLHNRSAGSVTRVKDQTLVDMRSSGSDDQSYQKIRNRAGSNKGCYKLKSAGMSQVMVAHVFRNSSPRPVEVSETRRWSSATGSNGFLKSSQLLLASGEESQVQCVQENLKCSDFKAESEKNTVSGWSYFSAKNLVKIDEYQSELWHKSNHKDKAFHSMCNWFEVLEKAEEEMCYELVSETALVCVHQEEVEIFSVRKTLAGLTSVEPKSGTAGETHHVLDIDVKEAVKKVSLEYLRELERELGSKVLTTRWSYGA</sequence>
<evidence type="ECO:0000313" key="1">
    <source>
        <dbReference type="EnsemblPlants" id="Bo01464s010.1"/>
    </source>
</evidence>
<accession>A0A0D2ZV26</accession>
<proteinExistence type="predicted"/>
<evidence type="ECO:0000313" key="2">
    <source>
        <dbReference type="Proteomes" id="UP000032141"/>
    </source>
</evidence>
<keyword evidence="2" id="KW-1185">Reference proteome</keyword>
<dbReference type="HOGENOM" id="CLU_667922_0_0_1"/>
<reference evidence="1" key="2">
    <citation type="submission" date="2015-06" db="UniProtKB">
        <authorList>
            <consortium name="EnsemblPlants"/>
        </authorList>
    </citation>
    <scope>IDENTIFICATION</scope>
</reference>
<protein>
    <submittedName>
        <fullName evidence="1">Uncharacterized protein</fullName>
    </submittedName>
</protein>
<dbReference type="EnsemblPlants" id="Bo01464s010.1">
    <property type="protein sequence ID" value="Bo01464s010.1"/>
    <property type="gene ID" value="Bo01464s010"/>
</dbReference>
<dbReference type="Gramene" id="Bo01464s010.1">
    <property type="protein sequence ID" value="Bo01464s010.1"/>
    <property type="gene ID" value="Bo01464s010"/>
</dbReference>
<reference evidence="1" key="1">
    <citation type="journal article" date="2014" name="Genome Biol.">
        <title>Transcriptome and methylome profiling reveals relics of genome dominance in the mesopolyploid Brassica oleracea.</title>
        <authorList>
            <person name="Parkin I.A."/>
            <person name="Koh C."/>
            <person name="Tang H."/>
            <person name="Robinson S.J."/>
            <person name="Kagale S."/>
            <person name="Clarke W.E."/>
            <person name="Town C.D."/>
            <person name="Nixon J."/>
            <person name="Krishnakumar V."/>
            <person name="Bidwell S.L."/>
            <person name="Denoeud F."/>
            <person name="Belcram H."/>
            <person name="Links M.G."/>
            <person name="Just J."/>
            <person name="Clarke C."/>
            <person name="Bender T."/>
            <person name="Huebert T."/>
            <person name="Mason A.S."/>
            <person name="Pires J.C."/>
            <person name="Barker G."/>
            <person name="Moore J."/>
            <person name="Walley P.G."/>
            <person name="Manoli S."/>
            <person name="Batley J."/>
            <person name="Edwards D."/>
            <person name="Nelson M.N."/>
            <person name="Wang X."/>
            <person name="Paterson A.H."/>
            <person name="King G."/>
            <person name="Bancroft I."/>
            <person name="Chalhoub B."/>
            <person name="Sharpe A.G."/>
        </authorList>
    </citation>
    <scope>NUCLEOTIDE SEQUENCE [LARGE SCALE GENOMIC DNA]</scope>
    <source>
        <strain evidence="1">cv. TO1000</strain>
    </source>
</reference>